<dbReference type="AlphaFoldDB" id="A0A7J7FXP2"/>
<organism evidence="2 3">
    <name type="scientific">Camellia sinensis</name>
    <name type="common">Tea plant</name>
    <name type="synonym">Thea sinensis</name>
    <dbReference type="NCBI Taxonomy" id="4442"/>
    <lineage>
        <taxon>Eukaryota</taxon>
        <taxon>Viridiplantae</taxon>
        <taxon>Streptophyta</taxon>
        <taxon>Embryophyta</taxon>
        <taxon>Tracheophyta</taxon>
        <taxon>Spermatophyta</taxon>
        <taxon>Magnoliopsida</taxon>
        <taxon>eudicotyledons</taxon>
        <taxon>Gunneridae</taxon>
        <taxon>Pentapetalae</taxon>
        <taxon>asterids</taxon>
        <taxon>Ericales</taxon>
        <taxon>Theaceae</taxon>
        <taxon>Camellia</taxon>
    </lineage>
</organism>
<evidence type="ECO:0000313" key="3">
    <source>
        <dbReference type="Proteomes" id="UP000593564"/>
    </source>
</evidence>
<dbReference type="Proteomes" id="UP000593564">
    <property type="component" value="Unassembled WGS sequence"/>
</dbReference>
<feature type="compositionally biased region" description="Basic and acidic residues" evidence="1">
    <location>
        <begin position="1"/>
        <end position="12"/>
    </location>
</feature>
<feature type="region of interest" description="Disordered" evidence="1">
    <location>
        <begin position="106"/>
        <end position="128"/>
    </location>
</feature>
<feature type="compositionally biased region" description="Basic and acidic residues" evidence="1">
    <location>
        <begin position="20"/>
        <end position="34"/>
    </location>
</feature>
<proteinExistence type="predicted"/>
<evidence type="ECO:0000313" key="2">
    <source>
        <dbReference type="EMBL" id="KAF5932917.1"/>
    </source>
</evidence>
<accession>A0A7J7FXP2</accession>
<keyword evidence="3" id="KW-1185">Reference proteome</keyword>
<sequence>MASDGQKDKVGDETPTGNGKHIDPNMEEDGRNEETQNQNHGKKDVGQDGDMPKKPDRSGYYNEDDLQVWKVRCLRRDEEVKEMANKLADLQSVVNLMMQNNVMQPPFSLQDTPIPAANAHKEGRNESQ</sequence>
<reference evidence="3" key="1">
    <citation type="journal article" date="2020" name="Nat. Commun.">
        <title>Genome assembly of wild tea tree DASZ reveals pedigree and selection history of tea varieties.</title>
        <authorList>
            <person name="Zhang W."/>
            <person name="Zhang Y."/>
            <person name="Qiu H."/>
            <person name="Guo Y."/>
            <person name="Wan H."/>
            <person name="Zhang X."/>
            <person name="Scossa F."/>
            <person name="Alseekh S."/>
            <person name="Zhang Q."/>
            <person name="Wang P."/>
            <person name="Xu L."/>
            <person name="Schmidt M.H."/>
            <person name="Jia X."/>
            <person name="Li D."/>
            <person name="Zhu A."/>
            <person name="Guo F."/>
            <person name="Chen W."/>
            <person name="Ni D."/>
            <person name="Usadel B."/>
            <person name="Fernie A.R."/>
            <person name="Wen W."/>
        </authorList>
    </citation>
    <scope>NUCLEOTIDE SEQUENCE [LARGE SCALE GENOMIC DNA]</scope>
    <source>
        <strain evidence="3">cv. G240</strain>
    </source>
</reference>
<feature type="compositionally biased region" description="Basic and acidic residues" evidence="1">
    <location>
        <begin position="41"/>
        <end position="57"/>
    </location>
</feature>
<name>A0A7J7FXP2_CAMSI</name>
<feature type="compositionally biased region" description="Basic and acidic residues" evidence="1">
    <location>
        <begin position="119"/>
        <end position="128"/>
    </location>
</feature>
<reference evidence="2 3" key="2">
    <citation type="submission" date="2020-07" db="EMBL/GenBank/DDBJ databases">
        <title>Genome assembly of wild tea tree DASZ reveals pedigree and selection history of tea varieties.</title>
        <authorList>
            <person name="Zhang W."/>
        </authorList>
    </citation>
    <scope>NUCLEOTIDE SEQUENCE [LARGE SCALE GENOMIC DNA]</scope>
    <source>
        <strain evidence="3">cv. G240</strain>
        <tissue evidence="2">Leaf</tissue>
    </source>
</reference>
<dbReference type="EMBL" id="JACBKZ010000014">
    <property type="protein sequence ID" value="KAF5932917.1"/>
    <property type="molecule type" value="Genomic_DNA"/>
</dbReference>
<gene>
    <name evidence="2" type="ORF">HYC85_029088</name>
</gene>
<protein>
    <submittedName>
        <fullName evidence="2">Uncharacterized protein</fullName>
    </submittedName>
</protein>
<feature type="region of interest" description="Disordered" evidence="1">
    <location>
        <begin position="1"/>
        <end position="65"/>
    </location>
</feature>
<comment type="caution">
    <text evidence="2">The sequence shown here is derived from an EMBL/GenBank/DDBJ whole genome shotgun (WGS) entry which is preliminary data.</text>
</comment>
<evidence type="ECO:0000256" key="1">
    <source>
        <dbReference type="SAM" id="MobiDB-lite"/>
    </source>
</evidence>